<dbReference type="GO" id="GO:0071949">
    <property type="term" value="F:FAD binding"/>
    <property type="evidence" value="ECO:0007669"/>
    <property type="project" value="InterPro"/>
</dbReference>
<evidence type="ECO:0000256" key="6">
    <source>
        <dbReference type="SAM" id="Phobius"/>
    </source>
</evidence>
<dbReference type="Proteomes" id="UP000544331">
    <property type="component" value="Unassembled WGS sequence"/>
</dbReference>
<dbReference type="PANTHER" id="PTHR47178:SF5">
    <property type="entry name" value="FAD-BINDING DOMAIN-CONTAINING PROTEIN"/>
    <property type="match status" value="1"/>
</dbReference>
<dbReference type="AlphaFoldDB" id="A0A8H5XRZ4"/>
<evidence type="ECO:0000256" key="1">
    <source>
        <dbReference type="ARBA" id="ARBA00001974"/>
    </source>
</evidence>
<reference evidence="8 9" key="1">
    <citation type="submission" date="2020-05" db="EMBL/GenBank/DDBJ databases">
        <title>Identification and distribution of gene clusters putatively required for synthesis of sphingolipid metabolism inhibitors in phylogenetically diverse species of the filamentous fungus Fusarium.</title>
        <authorList>
            <person name="Kim H.-S."/>
            <person name="Busman M."/>
            <person name="Brown D.W."/>
            <person name="Divon H."/>
            <person name="Uhlig S."/>
            <person name="Proctor R.H."/>
        </authorList>
    </citation>
    <scope>NUCLEOTIDE SEQUENCE [LARGE SCALE GENOMIC DNA]</scope>
    <source>
        <strain evidence="8 9">NRRL 66235</strain>
    </source>
</reference>
<protein>
    <submittedName>
        <fullName evidence="8">NADP-binding Rossmann-like domain-containing protein</fullName>
    </submittedName>
</protein>
<feature type="domain" description="FAD-binding" evidence="7">
    <location>
        <begin position="216"/>
        <end position="280"/>
    </location>
</feature>
<organism evidence="8 9">
    <name type="scientific">Fusarium mundagurra</name>
    <dbReference type="NCBI Taxonomy" id="1567541"/>
    <lineage>
        <taxon>Eukaryota</taxon>
        <taxon>Fungi</taxon>
        <taxon>Dikarya</taxon>
        <taxon>Ascomycota</taxon>
        <taxon>Pezizomycotina</taxon>
        <taxon>Sordariomycetes</taxon>
        <taxon>Hypocreomycetidae</taxon>
        <taxon>Hypocreales</taxon>
        <taxon>Nectriaceae</taxon>
        <taxon>Fusarium</taxon>
        <taxon>Fusarium fujikuroi species complex</taxon>
    </lineage>
</organism>
<dbReference type="SUPFAM" id="SSF51905">
    <property type="entry name" value="FAD/NAD(P)-binding domain"/>
    <property type="match status" value="1"/>
</dbReference>
<dbReference type="EMBL" id="JAAOAN010000895">
    <property type="protein sequence ID" value="KAF5698521.1"/>
    <property type="molecule type" value="Genomic_DNA"/>
</dbReference>
<dbReference type="Gene3D" id="3.50.50.60">
    <property type="entry name" value="FAD/NAD(P)-binding domain"/>
    <property type="match status" value="1"/>
</dbReference>
<evidence type="ECO:0000256" key="3">
    <source>
        <dbReference type="ARBA" id="ARBA00022827"/>
    </source>
</evidence>
<name>A0A8H5XRZ4_9HYPO</name>
<evidence type="ECO:0000259" key="7">
    <source>
        <dbReference type="Pfam" id="PF01494"/>
    </source>
</evidence>
<dbReference type="InterPro" id="IPR036188">
    <property type="entry name" value="FAD/NAD-bd_sf"/>
</dbReference>
<keyword evidence="4" id="KW-0560">Oxidoreductase</keyword>
<evidence type="ECO:0000256" key="5">
    <source>
        <dbReference type="ARBA" id="ARBA00023033"/>
    </source>
</evidence>
<evidence type="ECO:0000313" key="8">
    <source>
        <dbReference type="EMBL" id="KAF5698521.1"/>
    </source>
</evidence>
<dbReference type="GO" id="GO:0004497">
    <property type="term" value="F:monooxygenase activity"/>
    <property type="evidence" value="ECO:0007669"/>
    <property type="project" value="UniProtKB-KW"/>
</dbReference>
<keyword evidence="3" id="KW-0274">FAD</keyword>
<gene>
    <name evidence="8" type="ORF">FMUND_15072</name>
</gene>
<sequence>MRDFLHSPLNEKKVIRHGKKYIRYEILGGDGPGASKTRVHFDDGSHEDCDVLISAEGSGSRANKQLGLNNIVEVKTMGAGGVLGKCHLPSSVLSSLPLPLLEKGTLFTSTASASIFAAAYLPDGLASSTQASSQSHDLSRATKPSEYDESQASLMVAITWQEGISSAEASQLPDKKEFLRKKLSEGGCHPDYLKLVDALDASAIQGFPVRTAKHTPVNWRQKALARSTASSDRNIANPRVWLMGDAIHPMLPSRGMGANQAIHDAADALSPLLELARQKALHGCCTDQQVQAQLALYEAAMIPRAFVWVKRSAVQVLPDLDSFRGKMMLLSMRIMLAFVGTFMGILKLFGWKPKDDAPELP</sequence>
<keyword evidence="6" id="KW-1133">Transmembrane helix</keyword>
<keyword evidence="6" id="KW-0472">Membrane</keyword>
<keyword evidence="5" id="KW-0503">Monooxygenase</keyword>
<evidence type="ECO:0000256" key="4">
    <source>
        <dbReference type="ARBA" id="ARBA00023002"/>
    </source>
</evidence>
<accession>A0A8H5XRZ4</accession>
<dbReference type="Pfam" id="PF01494">
    <property type="entry name" value="FAD_binding_3"/>
    <property type="match status" value="1"/>
</dbReference>
<comment type="cofactor">
    <cofactor evidence="1">
        <name>FAD</name>
        <dbReference type="ChEBI" id="CHEBI:57692"/>
    </cofactor>
</comment>
<evidence type="ECO:0000313" key="9">
    <source>
        <dbReference type="Proteomes" id="UP000544331"/>
    </source>
</evidence>
<dbReference type="OrthoDB" id="655030at2759"/>
<feature type="transmembrane region" description="Helical" evidence="6">
    <location>
        <begin position="334"/>
        <end position="351"/>
    </location>
</feature>
<comment type="caution">
    <text evidence="8">The sequence shown here is derived from an EMBL/GenBank/DDBJ whole genome shotgun (WGS) entry which is preliminary data.</text>
</comment>
<proteinExistence type="predicted"/>
<dbReference type="InterPro" id="IPR002938">
    <property type="entry name" value="FAD-bd"/>
</dbReference>
<dbReference type="PANTHER" id="PTHR47178">
    <property type="entry name" value="MONOOXYGENASE, FAD-BINDING"/>
    <property type="match status" value="1"/>
</dbReference>
<keyword evidence="9" id="KW-1185">Reference proteome</keyword>
<evidence type="ECO:0000256" key="2">
    <source>
        <dbReference type="ARBA" id="ARBA00022630"/>
    </source>
</evidence>
<keyword evidence="2" id="KW-0285">Flavoprotein</keyword>
<keyword evidence="6" id="KW-0812">Transmembrane</keyword>